<dbReference type="OrthoDB" id="17458at2759"/>
<dbReference type="PANTHER" id="PTHR23131:SF0">
    <property type="entry name" value="ENDORIBONUCLEASE LACTB2"/>
    <property type="match status" value="1"/>
</dbReference>
<dbReference type="InterPro" id="IPR050662">
    <property type="entry name" value="Sec-metab_biosynth-thioest"/>
</dbReference>
<dbReference type="Gene3D" id="1.10.10.10">
    <property type="entry name" value="Winged helix-like DNA-binding domain superfamily/Winged helix DNA-binding domain"/>
    <property type="match status" value="1"/>
</dbReference>
<dbReference type="InterPro" id="IPR036388">
    <property type="entry name" value="WH-like_DNA-bd_sf"/>
</dbReference>
<dbReference type="Proteomes" id="UP000807306">
    <property type="component" value="Unassembled WGS sequence"/>
</dbReference>
<evidence type="ECO:0000313" key="6">
    <source>
        <dbReference type="EMBL" id="KAF9533631.1"/>
    </source>
</evidence>
<evidence type="ECO:0000313" key="7">
    <source>
        <dbReference type="Proteomes" id="UP000807306"/>
    </source>
</evidence>
<evidence type="ECO:0000259" key="5">
    <source>
        <dbReference type="SMART" id="SM00849"/>
    </source>
</evidence>
<evidence type="ECO:0000256" key="1">
    <source>
        <dbReference type="ARBA" id="ARBA00006759"/>
    </source>
</evidence>
<name>A0A9P6ER08_9AGAR</name>
<evidence type="ECO:0000256" key="2">
    <source>
        <dbReference type="ARBA" id="ARBA00022723"/>
    </source>
</evidence>
<feature type="domain" description="Metallo-beta-lactamase" evidence="5">
    <location>
        <begin position="32"/>
        <end position="245"/>
    </location>
</feature>
<keyword evidence="4" id="KW-0862">Zinc</keyword>
<dbReference type="EMBL" id="MU157828">
    <property type="protein sequence ID" value="KAF9533631.1"/>
    <property type="molecule type" value="Genomic_DNA"/>
</dbReference>
<proteinExistence type="inferred from homology"/>
<dbReference type="GO" id="GO:0044550">
    <property type="term" value="P:secondary metabolite biosynthetic process"/>
    <property type="evidence" value="ECO:0007669"/>
    <property type="project" value="TreeGrafter"/>
</dbReference>
<sequence>MSNLEDLGNVTRLSNQVVRVLGQNPGKFTLQGTNTYLVGSQNPYILVDAAQGIPEYIPVLESALKDIAKPANSSQPDISDIIISHWHTDHVDGLPSVLALLQKLWESRNPETPYSPPRLHKYPIADGLQGGHTLGHFSLPKILSSLLPGQFTPSPNGGVIHDLSEGQIFKDHTGTTLLSVLHTPGHSVDSIALFVPQDRALYTADTVLGHGTAVFENLTAYLLSLKRMRDFEVAEQRYDILYPGHGPVVKNGRETITTYIQHRLDREKEIMGVIKTAVPDRLLADKVSATPSDAWTTWNIVRLIYQKYPENLWLPACRGVELHLRKLQNEGMVVQGEGEGVDTQWKFSDTTAESNL</sequence>
<dbReference type="CDD" id="cd07722">
    <property type="entry name" value="LACTB2-like_MBL-fold"/>
    <property type="match status" value="1"/>
</dbReference>
<dbReference type="SUPFAM" id="SSF56281">
    <property type="entry name" value="Metallo-hydrolase/oxidoreductase"/>
    <property type="match status" value="1"/>
</dbReference>
<dbReference type="InterPro" id="IPR001279">
    <property type="entry name" value="Metallo-B-lactamas"/>
</dbReference>
<dbReference type="Gene3D" id="3.60.15.10">
    <property type="entry name" value="Ribonuclease Z/Hydroxyacylglutathione hydrolase-like"/>
    <property type="match status" value="1"/>
</dbReference>
<accession>A0A9P6ER08</accession>
<dbReference type="GO" id="GO:0016787">
    <property type="term" value="F:hydrolase activity"/>
    <property type="evidence" value="ECO:0007669"/>
    <property type="project" value="UniProtKB-KW"/>
</dbReference>
<keyword evidence="3" id="KW-0378">Hydrolase</keyword>
<comment type="caution">
    <text evidence="6">The sequence shown here is derived from an EMBL/GenBank/DDBJ whole genome shotgun (WGS) entry which is preliminary data.</text>
</comment>
<dbReference type="Pfam" id="PF17778">
    <property type="entry name" value="WHD_BLACT"/>
    <property type="match status" value="1"/>
</dbReference>
<dbReference type="GO" id="GO:0046872">
    <property type="term" value="F:metal ion binding"/>
    <property type="evidence" value="ECO:0007669"/>
    <property type="project" value="UniProtKB-KW"/>
</dbReference>
<organism evidence="6 7">
    <name type="scientific">Crepidotus variabilis</name>
    <dbReference type="NCBI Taxonomy" id="179855"/>
    <lineage>
        <taxon>Eukaryota</taxon>
        <taxon>Fungi</taxon>
        <taxon>Dikarya</taxon>
        <taxon>Basidiomycota</taxon>
        <taxon>Agaricomycotina</taxon>
        <taxon>Agaricomycetes</taxon>
        <taxon>Agaricomycetidae</taxon>
        <taxon>Agaricales</taxon>
        <taxon>Agaricineae</taxon>
        <taxon>Crepidotaceae</taxon>
        <taxon>Crepidotus</taxon>
    </lineage>
</organism>
<gene>
    <name evidence="6" type="ORF">CPB83DRAFT_890105</name>
</gene>
<dbReference type="PANTHER" id="PTHR23131">
    <property type="entry name" value="ENDORIBONUCLEASE LACTB2"/>
    <property type="match status" value="1"/>
</dbReference>
<keyword evidence="7" id="KW-1185">Reference proteome</keyword>
<dbReference type="Pfam" id="PF00753">
    <property type="entry name" value="Lactamase_B"/>
    <property type="match status" value="1"/>
</dbReference>
<evidence type="ECO:0000256" key="3">
    <source>
        <dbReference type="ARBA" id="ARBA00022801"/>
    </source>
</evidence>
<dbReference type="InterPro" id="IPR041516">
    <property type="entry name" value="LACTB2_WH"/>
</dbReference>
<dbReference type="SMART" id="SM00849">
    <property type="entry name" value="Lactamase_B"/>
    <property type="match status" value="1"/>
</dbReference>
<keyword evidence="2" id="KW-0479">Metal-binding</keyword>
<comment type="similarity">
    <text evidence="1">Belongs to the metallo-beta-lactamase superfamily. Glyoxalase II family.</text>
</comment>
<dbReference type="InterPro" id="IPR047921">
    <property type="entry name" value="LACTB2-like_MBL-fold"/>
</dbReference>
<dbReference type="InterPro" id="IPR036866">
    <property type="entry name" value="RibonucZ/Hydroxyglut_hydro"/>
</dbReference>
<reference evidence="6" key="1">
    <citation type="submission" date="2020-11" db="EMBL/GenBank/DDBJ databases">
        <authorList>
            <consortium name="DOE Joint Genome Institute"/>
            <person name="Ahrendt S."/>
            <person name="Riley R."/>
            <person name="Andreopoulos W."/>
            <person name="Labutti K."/>
            <person name="Pangilinan J."/>
            <person name="Ruiz-Duenas F.J."/>
            <person name="Barrasa J.M."/>
            <person name="Sanchez-Garcia M."/>
            <person name="Camarero S."/>
            <person name="Miyauchi S."/>
            <person name="Serrano A."/>
            <person name="Linde D."/>
            <person name="Babiker R."/>
            <person name="Drula E."/>
            <person name="Ayuso-Fernandez I."/>
            <person name="Pacheco R."/>
            <person name="Padilla G."/>
            <person name="Ferreira P."/>
            <person name="Barriuso J."/>
            <person name="Kellner H."/>
            <person name="Castanera R."/>
            <person name="Alfaro M."/>
            <person name="Ramirez L."/>
            <person name="Pisabarro A.G."/>
            <person name="Kuo A."/>
            <person name="Tritt A."/>
            <person name="Lipzen A."/>
            <person name="He G."/>
            <person name="Yan M."/>
            <person name="Ng V."/>
            <person name="Cullen D."/>
            <person name="Martin F."/>
            <person name="Rosso M.-N."/>
            <person name="Henrissat B."/>
            <person name="Hibbett D."/>
            <person name="Martinez A.T."/>
            <person name="Grigoriev I.V."/>
        </authorList>
    </citation>
    <scope>NUCLEOTIDE SEQUENCE</scope>
    <source>
        <strain evidence="6">CBS 506.95</strain>
    </source>
</reference>
<protein>
    <submittedName>
        <fullName evidence="6">Lactamase</fullName>
    </submittedName>
</protein>
<evidence type="ECO:0000256" key="4">
    <source>
        <dbReference type="ARBA" id="ARBA00022833"/>
    </source>
</evidence>
<dbReference type="AlphaFoldDB" id="A0A9P6ER08"/>